<dbReference type="SUPFAM" id="SSF102712">
    <property type="entry name" value="JAB1/MPN domain"/>
    <property type="match status" value="1"/>
</dbReference>
<protein>
    <submittedName>
        <fullName evidence="6">Mov34/MPN/PAD-1 family protein</fullName>
    </submittedName>
</protein>
<keyword evidence="1" id="KW-0378">Hydrolase</keyword>
<evidence type="ECO:0000256" key="3">
    <source>
        <dbReference type="SAM" id="MobiDB-lite"/>
    </source>
</evidence>
<name>A0A5B9VW30_9BACT</name>
<keyword evidence="7" id="KW-1185">Reference proteome</keyword>
<evidence type="ECO:0000259" key="5">
    <source>
        <dbReference type="PROSITE" id="PS50249"/>
    </source>
</evidence>
<accession>A0A5B9VW30</accession>
<dbReference type="KEGG" id="agv:OJF2_07580"/>
<sequence>MSFEEVRYREPVRMLRPDRDVQFACLSYQVPGQADLPIFVDHRAADAMERHALSDTSVELGGILLGKECVDERTNTPFVWVTQSLEAKHYANTQASFTYTHDSWEEISRERDRKFPDLDIVGWYHTHPSFGIFLSHHDLFIHEHFFAQPLQLAYVIDPIQQTRGFFQWRDRRMVQVEGFYLTADRGDRMDLARVANEIENFPSPQGQGGGGLSPRLEAELIKMLSRPAAPAYVPSPADRAQAAVTFGLLGMLLGMIGIIGALWMYQLNARMQEQADTLKTLAGAVDRTAGSQRLAVDTLLDRAGKESPADFQERYERVGKARDEARAKAAAQEAVIVALGERTKDLEQRSAKLAEDLAAEKEKAEANEADAKLTRKLRDRVADLESDHDRLKAISETVEGKAADEALRRLGVFKTATYALGFLSLALAAALAIVYTRSIDEPASAPSPTPPPRPSEPTTHRIT</sequence>
<keyword evidence="4" id="KW-0472">Membrane</keyword>
<keyword evidence="4" id="KW-0812">Transmembrane</keyword>
<evidence type="ECO:0000256" key="1">
    <source>
        <dbReference type="ARBA" id="ARBA00023049"/>
    </source>
</evidence>
<evidence type="ECO:0000256" key="2">
    <source>
        <dbReference type="SAM" id="Coils"/>
    </source>
</evidence>
<feature type="domain" description="MPN" evidence="5">
    <location>
        <begin position="38"/>
        <end position="174"/>
    </location>
</feature>
<dbReference type="Proteomes" id="UP000324233">
    <property type="component" value="Chromosome"/>
</dbReference>
<keyword evidence="2" id="KW-0175">Coiled coil</keyword>
<dbReference type="Gene3D" id="3.40.140.10">
    <property type="entry name" value="Cytidine Deaminase, domain 2"/>
    <property type="match status" value="1"/>
</dbReference>
<keyword evidence="1" id="KW-0645">Protease</keyword>
<dbReference type="EMBL" id="CP042997">
    <property type="protein sequence ID" value="QEH32289.1"/>
    <property type="molecule type" value="Genomic_DNA"/>
</dbReference>
<dbReference type="AlphaFoldDB" id="A0A5B9VW30"/>
<dbReference type="InterPro" id="IPR037518">
    <property type="entry name" value="MPN"/>
</dbReference>
<evidence type="ECO:0000313" key="6">
    <source>
        <dbReference type="EMBL" id="QEH32289.1"/>
    </source>
</evidence>
<feature type="transmembrane region" description="Helical" evidence="4">
    <location>
        <begin position="416"/>
        <end position="435"/>
    </location>
</feature>
<feature type="compositionally biased region" description="Pro residues" evidence="3">
    <location>
        <begin position="445"/>
        <end position="455"/>
    </location>
</feature>
<gene>
    <name evidence="6" type="ORF">OJF2_07580</name>
</gene>
<dbReference type="Pfam" id="PF01398">
    <property type="entry name" value="JAB"/>
    <property type="match status" value="1"/>
</dbReference>
<organism evidence="6 7">
    <name type="scientific">Aquisphaera giovannonii</name>
    <dbReference type="NCBI Taxonomy" id="406548"/>
    <lineage>
        <taxon>Bacteria</taxon>
        <taxon>Pseudomonadati</taxon>
        <taxon>Planctomycetota</taxon>
        <taxon>Planctomycetia</taxon>
        <taxon>Isosphaerales</taxon>
        <taxon>Isosphaeraceae</taxon>
        <taxon>Aquisphaera</taxon>
    </lineage>
</organism>
<reference evidence="6 7" key="1">
    <citation type="submission" date="2019-08" db="EMBL/GenBank/DDBJ databases">
        <title>Deep-cultivation of Planctomycetes and their phenomic and genomic characterization uncovers novel biology.</title>
        <authorList>
            <person name="Wiegand S."/>
            <person name="Jogler M."/>
            <person name="Boedeker C."/>
            <person name="Pinto D."/>
            <person name="Vollmers J."/>
            <person name="Rivas-Marin E."/>
            <person name="Kohn T."/>
            <person name="Peeters S.H."/>
            <person name="Heuer A."/>
            <person name="Rast P."/>
            <person name="Oberbeckmann S."/>
            <person name="Bunk B."/>
            <person name="Jeske O."/>
            <person name="Meyerdierks A."/>
            <person name="Storesund J.E."/>
            <person name="Kallscheuer N."/>
            <person name="Luecker S."/>
            <person name="Lage O.M."/>
            <person name="Pohl T."/>
            <person name="Merkel B.J."/>
            <person name="Hornburger P."/>
            <person name="Mueller R.-W."/>
            <person name="Bruemmer F."/>
            <person name="Labrenz M."/>
            <person name="Spormann A.M."/>
            <person name="Op den Camp H."/>
            <person name="Overmann J."/>
            <person name="Amann R."/>
            <person name="Jetten M.S.M."/>
            <person name="Mascher T."/>
            <person name="Medema M.H."/>
            <person name="Devos D.P."/>
            <person name="Kaster A.-K."/>
            <person name="Ovreas L."/>
            <person name="Rohde M."/>
            <person name="Galperin M.Y."/>
            <person name="Jogler C."/>
        </authorList>
    </citation>
    <scope>NUCLEOTIDE SEQUENCE [LARGE SCALE GENOMIC DNA]</scope>
    <source>
        <strain evidence="6 7">OJF2</strain>
    </source>
</reference>
<feature type="region of interest" description="Disordered" evidence="3">
    <location>
        <begin position="441"/>
        <end position="463"/>
    </location>
</feature>
<keyword evidence="1" id="KW-0482">Metalloprotease</keyword>
<dbReference type="GO" id="GO:0008237">
    <property type="term" value="F:metallopeptidase activity"/>
    <property type="evidence" value="ECO:0007669"/>
    <property type="project" value="UniProtKB-KW"/>
</dbReference>
<proteinExistence type="predicted"/>
<feature type="coiled-coil region" evidence="2">
    <location>
        <begin position="343"/>
        <end position="394"/>
    </location>
</feature>
<keyword evidence="4" id="KW-1133">Transmembrane helix</keyword>
<dbReference type="PROSITE" id="PS50249">
    <property type="entry name" value="MPN"/>
    <property type="match status" value="1"/>
</dbReference>
<feature type="transmembrane region" description="Helical" evidence="4">
    <location>
        <begin position="242"/>
        <end position="265"/>
    </location>
</feature>
<evidence type="ECO:0000313" key="7">
    <source>
        <dbReference type="Proteomes" id="UP000324233"/>
    </source>
</evidence>
<evidence type="ECO:0000256" key="4">
    <source>
        <dbReference type="SAM" id="Phobius"/>
    </source>
</evidence>
<dbReference type="InterPro" id="IPR000555">
    <property type="entry name" value="JAMM/MPN+_dom"/>
</dbReference>